<proteinExistence type="predicted"/>
<name>A0A3N4MIR2_9BACT</name>
<comment type="caution">
    <text evidence="1">The sequence shown here is derived from an EMBL/GenBank/DDBJ whole genome shotgun (WGS) entry which is preliminary data.</text>
</comment>
<dbReference type="EMBL" id="RMBX01000003">
    <property type="protein sequence ID" value="RPD41687.1"/>
    <property type="molecule type" value="Genomic_DNA"/>
</dbReference>
<protein>
    <submittedName>
        <fullName evidence="1">Uncharacterized protein</fullName>
    </submittedName>
</protein>
<evidence type="ECO:0000313" key="2">
    <source>
        <dbReference type="Proteomes" id="UP000279089"/>
    </source>
</evidence>
<keyword evidence="2" id="KW-1185">Reference proteome</keyword>
<dbReference type="OrthoDB" id="7942934at2"/>
<evidence type="ECO:0000313" key="1">
    <source>
        <dbReference type="EMBL" id="RPD41687.1"/>
    </source>
</evidence>
<organism evidence="1 2">
    <name type="scientific">Chitinophaga barathri</name>
    <dbReference type="NCBI Taxonomy" id="1647451"/>
    <lineage>
        <taxon>Bacteria</taxon>
        <taxon>Pseudomonadati</taxon>
        <taxon>Bacteroidota</taxon>
        <taxon>Chitinophagia</taxon>
        <taxon>Chitinophagales</taxon>
        <taxon>Chitinophagaceae</taxon>
        <taxon>Chitinophaga</taxon>
    </lineage>
</organism>
<reference evidence="2" key="1">
    <citation type="submission" date="2018-11" db="EMBL/GenBank/DDBJ databases">
        <title>Chitinophaga lutea sp.nov., isolate from arsenic contaminated soil.</title>
        <authorList>
            <person name="Zong Y."/>
        </authorList>
    </citation>
    <scope>NUCLEOTIDE SEQUENCE [LARGE SCALE GENOMIC DNA]</scope>
    <source>
        <strain evidence="2">YLT18</strain>
    </source>
</reference>
<dbReference type="RefSeq" id="WP_120514625.1">
    <property type="nucleotide sequence ID" value="NZ_QXZY01000002.1"/>
</dbReference>
<gene>
    <name evidence="1" type="ORF">EG028_05835</name>
</gene>
<sequence length="307" mass="34356">MDQQIINRIIEKCKGKNIVDALAEMPGADFNSLLLEVFNRRSAALTAPGLLSLYKQNRFVKPSDMDAVALTEIQLAALRVLEGVHFKAMILSPVAQLGSCSVLGTVNQEKVMSATRGAEVLADATNALALHIAEHKQQGFTSDMDLCTVQRHIRTQPPLSKAFTPHFTIACLVSAGTDSGGYRFECESMYKHTLAWQALLKEVYGIGEMHLRFKRREGYTDGQGLVETITRYLTERLPGLQVEAIEDNMENNYYSGLQFKVVIRVKEQEWEIADGGFTTWTQQLLGNRKERLLISGFGLELLKRVME</sequence>
<dbReference type="AlphaFoldDB" id="A0A3N4MIR2"/>
<accession>A0A3N4MIR2</accession>
<dbReference type="Proteomes" id="UP000279089">
    <property type="component" value="Unassembled WGS sequence"/>
</dbReference>